<dbReference type="STRING" id="471704.A0A151IY31"/>
<organism evidence="3 4">
    <name type="scientific">Trachymyrmex cornetzi</name>
    <dbReference type="NCBI Taxonomy" id="471704"/>
    <lineage>
        <taxon>Eukaryota</taxon>
        <taxon>Metazoa</taxon>
        <taxon>Ecdysozoa</taxon>
        <taxon>Arthropoda</taxon>
        <taxon>Hexapoda</taxon>
        <taxon>Insecta</taxon>
        <taxon>Pterygota</taxon>
        <taxon>Neoptera</taxon>
        <taxon>Endopterygota</taxon>
        <taxon>Hymenoptera</taxon>
        <taxon>Apocrita</taxon>
        <taxon>Aculeata</taxon>
        <taxon>Formicoidea</taxon>
        <taxon>Formicidae</taxon>
        <taxon>Myrmicinae</taxon>
        <taxon>Trachymyrmex</taxon>
    </lineage>
</organism>
<feature type="region of interest" description="Disordered" evidence="2">
    <location>
        <begin position="1"/>
        <end position="178"/>
    </location>
</feature>
<evidence type="ECO:0000256" key="1">
    <source>
        <dbReference type="SAM" id="Coils"/>
    </source>
</evidence>
<name>A0A151IY31_9HYME</name>
<feature type="coiled-coil region" evidence="1">
    <location>
        <begin position="554"/>
        <end position="581"/>
    </location>
</feature>
<evidence type="ECO:0000313" key="4">
    <source>
        <dbReference type="Proteomes" id="UP000078492"/>
    </source>
</evidence>
<gene>
    <name evidence="3" type="ORF">ALC57_14618</name>
</gene>
<evidence type="ECO:0000313" key="3">
    <source>
        <dbReference type="EMBL" id="KYN13205.1"/>
    </source>
</evidence>
<feature type="compositionally biased region" description="Acidic residues" evidence="2">
    <location>
        <begin position="147"/>
        <end position="164"/>
    </location>
</feature>
<reference evidence="3 4" key="1">
    <citation type="submission" date="2015-09" db="EMBL/GenBank/DDBJ databases">
        <title>Trachymyrmex cornetzi WGS genome.</title>
        <authorList>
            <person name="Nygaard S."/>
            <person name="Hu H."/>
            <person name="Boomsma J."/>
            <person name="Zhang G."/>
        </authorList>
    </citation>
    <scope>NUCLEOTIDE SEQUENCE [LARGE SCALE GENOMIC DNA]</scope>
    <source>
        <strain evidence="3">Tcor2-1</strain>
        <tissue evidence="3">Whole body</tissue>
    </source>
</reference>
<dbReference type="OrthoDB" id="7682554at2759"/>
<sequence>MSENSEHSPDDTETETKAMEDLPNDSSKSETKLMNQADTALLEDEEMPTYISVSSITRPDDSDIVNMKQHENESQEMEGDRSPSPYPSDDQAPSSVYVLSSGEETDQHPYNDEDDEDEYGDSDDMENLELDNDFDSDHPSNMKHLMDDEDDDDEDDEDEEDDEDSPRQMHDDGIDDNYEIDYYDGRSDDFVFNRRLKNRHKEKSLSLQDLKMYENNMNDGYFKRRHSQGLRPNYPNIPEQAIVYSMIQRKQPIPGKYHYVQSKVKRYIKDIKDQNRRSTEKHVKQHQEDTTDYKSNSDHKNNDTEKITSTVTNKTIKDYAERTIKELEIAETCENSMDKVAYNTITTPIILNGQENKNCLESIHEESIQTQVQIDIPFESTQNEGDLANTDGKMQKQNGTIEDKSLKFNYTDKEIPNFSPLTQNGHQEIPTVFYDLRTLSYDEYMHGTSNSSQKTDLNKNAHVIEQEHIQSEAFNNSDLMEVSTDGEEDACSLRIENIKSIKTMSDEAKHNNEQITFEKTNEEFKTTLDISEVTTLKKKLTQKTVKYNSLLDTYQKQLMENLKMKRELDELRKTLAKYEKENKPPEQKVASVQTDVFIDSISNQPQDQTEPTHVKQSNNKISGSSVASTLSSIDQWSSSACNLSVSIKPPEITKTLQSDDSIVLTDGTPRKTRSLSRAFITSSRILQTLSSITQGKTKPESPLIQNSKKRLNENISMDLQNDESNYQCLPSSSKKRKITDILEPSNFLQSFKVSQTSVESYPKLSETPSESQFKNSCDSVNKNVDLQSSLPNANTSQLGAATSMVESKTETADDPEDNVKCFVYREDENSKDRSFLILAEEPEYDKAINEKGRRRECGPYLLGNVEVRMSEMNGTINIWGKEISQESTAETENDMEASTKVKDKNHYYWQKTPNTRFNGSNLVCSTSKKSKSPPKFELSSAASNSSCLHSPSFNIAKASCSTDKADKLCSSNACEDCDFPKYRKEWLRYKRIHPQEKLHSCCTHDIDTSEKKCNCSLHNEKQKFEDSFIYSKEKLSTQEHRQSFSKNLEPNKHLHENIASEGNEHICKNCTTYHHSPHNPENCQENHKCTMLKETCEPLMMNIDRECNESCSHSSPNIHEEEPLIKLKQCSERPEARRRRIIGKRVRGILMDLVRGCGDCYNSNPNVSGNNKSCTHEKESYLRSCSPQIKISPCASPEPLCSNAGQPGRCCHAYAQRIESQLEEFRMEMERMRSRSDAILNMLNMLHSVDTN</sequence>
<dbReference type="EMBL" id="KQ980780">
    <property type="protein sequence ID" value="KYN13205.1"/>
    <property type="molecule type" value="Genomic_DNA"/>
</dbReference>
<feature type="compositionally biased region" description="Acidic residues" evidence="2">
    <location>
        <begin position="112"/>
        <end position="134"/>
    </location>
</feature>
<protein>
    <submittedName>
        <fullName evidence="3">Uncharacterized protein</fullName>
    </submittedName>
</protein>
<keyword evidence="1" id="KW-0175">Coiled coil</keyword>
<dbReference type="AlphaFoldDB" id="A0A151IY31"/>
<feature type="compositionally biased region" description="Polar residues" evidence="2">
    <location>
        <begin position="787"/>
        <end position="806"/>
    </location>
</feature>
<feature type="region of interest" description="Disordered" evidence="2">
    <location>
        <begin position="787"/>
        <end position="813"/>
    </location>
</feature>
<feature type="compositionally biased region" description="Basic and acidic residues" evidence="2">
    <location>
        <begin position="68"/>
        <end position="81"/>
    </location>
</feature>
<feature type="region of interest" description="Disordered" evidence="2">
    <location>
        <begin position="271"/>
        <end position="307"/>
    </location>
</feature>
<evidence type="ECO:0000256" key="2">
    <source>
        <dbReference type="SAM" id="MobiDB-lite"/>
    </source>
</evidence>
<keyword evidence="4" id="KW-1185">Reference proteome</keyword>
<accession>A0A151IY31</accession>
<feature type="compositionally biased region" description="Basic and acidic residues" evidence="2">
    <location>
        <begin position="1"/>
        <end position="20"/>
    </location>
</feature>
<feature type="compositionally biased region" description="Basic and acidic residues" evidence="2">
    <location>
        <begin position="271"/>
        <end position="306"/>
    </location>
</feature>
<proteinExistence type="predicted"/>
<dbReference type="KEGG" id="tcz:108766819"/>
<feature type="compositionally biased region" description="Basic and acidic residues" evidence="2">
    <location>
        <begin position="135"/>
        <end position="146"/>
    </location>
</feature>
<feature type="region of interest" description="Disordered" evidence="2">
    <location>
        <begin position="602"/>
        <end position="624"/>
    </location>
</feature>
<dbReference type="Proteomes" id="UP000078492">
    <property type="component" value="Unassembled WGS sequence"/>
</dbReference>